<accession>A0A9W4U6X8</accession>
<organism evidence="2 3">
    <name type="scientific">Periconia digitata</name>
    <dbReference type="NCBI Taxonomy" id="1303443"/>
    <lineage>
        <taxon>Eukaryota</taxon>
        <taxon>Fungi</taxon>
        <taxon>Dikarya</taxon>
        <taxon>Ascomycota</taxon>
        <taxon>Pezizomycotina</taxon>
        <taxon>Dothideomycetes</taxon>
        <taxon>Pleosporomycetidae</taxon>
        <taxon>Pleosporales</taxon>
        <taxon>Massarineae</taxon>
        <taxon>Periconiaceae</taxon>
        <taxon>Periconia</taxon>
    </lineage>
</organism>
<sequence length="226" mass="25158">MASKNKINKPQVAARERYPPAPPAEFYHAPKVTRTGAKKNSENNILVQKATPGIAGATQKRPPKMKPRRRPPPIDLNASAHTSRSPLVKSPNPVTPKRQTQSTLSFVPVSVFTPVCEPAPKKKSLKAKAAGRAQPKTRPQSRSEDSDFGVEILPDSPVFPKTELKESMRTYAEVAGGSRKTDGRPKPVVEWDIESKEEFVIVENLGLEEEYERGGRWKWTLFGRRV</sequence>
<dbReference type="Proteomes" id="UP001152607">
    <property type="component" value="Unassembled WGS sequence"/>
</dbReference>
<keyword evidence="3" id="KW-1185">Reference proteome</keyword>
<reference evidence="2" key="1">
    <citation type="submission" date="2023-01" db="EMBL/GenBank/DDBJ databases">
        <authorList>
            <person name="Van Ghelder C."/>
            <person name="Rancurel C."/>
        </authorList>
    </citation>
    <scope>NUCLEOTIDE SEQUENCE</scope>
    <source>
        <strain evidence="2">CNCM I-4278</strain>
    </source>
</reference>
<dbReference type="EMBL" id="CAOQHR010000002">
    <property type="protein sequence ID" value="CAI6327829.1"/>
    <property type="molecule type" value="Genomic_DNA"/>
</dbReference>
<dbReference type="AlphaFoldDB" id="A0A9W4U6X8"/>
<evidence type="ECO:0000256" key="1">
    <source>
        <dbReference type="SAM" id="MobiDB-lite"/>
    </source>
</evidence>
<evidence type="ECO:0000313" key="2">
    <source>
        <dbReference type="EMBL" id="CAI6327829.1"/>
    </source>
</evidence>
<feature type="compositionally biased region" description="Basic residues" evidence="1">
    <location>
        <begin position="61"/>
        <end position="71"/>
    </location>
</feature>
<name>A0A9W4U6X8_9PLEO</name>
<feature type="region of interest" description="Disordered" evidence="1">
    <location>
        <begin position="1"/>
        <end position="105"/>
    </location>
</feature>
<feature type="region of interest" description="Disordered" evidence="1">
    <location>
        <begin position="118"/>
        <end position="155"/>
    </location>
</feature>
<proteinExistence type="predicted"/>
<comment type="caution">
    <text evidence="2">The sequence shown here is derived from an EMBL/GenBank/DDBJ whole genome shotgun (WGS) entry which is preliminary data.</text>
</comment>
<protein>
    <submittedName>
        <fullName evidence="2">Uncharacterized protein</fullName>
    </submittedName>
</protein>
<gene>
    <name evidence="2" type="ORF">PDIGIT_LOCUS3924</name>
</gene>
<evidence type="ECO:0000313" key="3">
    <source>
        <dbReference type="Proteomes" id="UP001152607"/>
    </source>
</evidence>